<dbReference type="InterPro" id="IPR003557">
    <property type="entry name" value="Cyt_c_biogenesis_CcmC"/>
</dbReference>
<gene>
    <name evidence="9" type="ORF">UFOPK3770_00989</name>
</gene>
<dbReference type="GO" id="GO:0020037">
    <property type="term" value="F:heme binding"/>
    <property type="evidence" value="ECO:0007669"/>
    <property type="project" value="InterPro"/>
</dbReference>
<dbReference type="GO" id="GO:0005886">
    <property type="term" value="C:plasma membrane"/>
    <property type="evidence" value="ECO:0007669"/>
    <property type="project" value="TreeGrafter"/>
</dbReference>
<evidence type="ECO:0000256" key="7">
    <source>
        <dbReference type="SAM" id="Phobius"/>
    </source>
</evidence>
<dbReference type="PANTHER" id="PTHR30071:SF1">
    <property type="entry name" value="CYTOCHROME B_B6 PROTEIN-RELATED"/>
    <property type="match status" value="1"/>
</dbReference>
<evidence type="ECO:0000256" key="5">
    <source>
        <dbReference type="ARBA" id="ARBA00022989"/>
    </source>
</evidence>
<evidence type="ECO:0000256" key="6">
    <source>
        <dbReference type="ARBA" id="ARBA00023136"/>
    </source>
</evidence>
<name>A0A6J5ZKL0_9ZZZZ</name>
<feature type="domain" description="Cytochrome c assembly protein" evidence="8">
    <location>
        <begin position="13"/>
        <end position="180"/>
    </location>
</feature>
<feature type="transmembrane region" description="Helical" evidence="7">
    <location>
        <begin position="91"/>
        <end position="113"/>
    </location>
</feature>
<dbReference type="InterPro" id="IPR045062">
    <property type="entry name" value="Cyt_c_biogenesis_CcsA/CcmC"/>
</dbReference>
<keyword evidence="4" id="KW-0201">Cytochrome c-type biogenesis</keyword>
<evidence type="ECO:0000256" key="2">
    <source>
        <dbReference type="ARBA" id="ARBA00005840"/>
    </source>
</evidence>
<evidence type="ECO:0000256" key="4">
    <source>
        <dbReference type="ARBA" id="ARBA00022748"/>
    </source>
</evidence>
<sequence length="235" mass="26771">MSFQNKRVEVMKAKQTKLPLLGALTSVSLVVFAYMCFFYAPEDSVQGVVQRVFYPHVASAWVASIAFLVVFLVSIRFLVTRDLKWDEWAAASAEIGLLFTSATLVLGMIWGKAVWGVYWTWDPRLTSVLVLWLLYLGYIALRFYVVEPMRRARYAAVLGIVSFIDVPIIYVSVKLWRTLHPQQIIITDDGPQLPTAMLITVLFGVFAFTVLYIYLARLRAQVLRLADQSHRRNAA</sequence>
<evidence type="ECO:0000256" key="3">
    <source>
        <dbReference type="ARBA" id="ARBA00022692"/>
    </source>
</evidence>
<dbReference type="AlphaFoldDB" id="A0A6J5ZKL0"/>
<comment type="subcellular location">
    <subcellularLocation>
        <location evidence="1">Membrane</location>
        <topology evidence="1">Multi-pass membrane protein</topology>
    </subcellularLocation>
</comment>
<evidence type="ECO:0000313" key="9">
    <source>
        <dbReference type="EMBL" id="CAB4341427.1"/>
    </source>
</evidence>
<dbReference type="PRINTS" id="PR01386">
    <property type="entry name" value="CCMCBIOGNSIS"/>
</dbReference>
<feature type="transmembrane region" description="Helical" evidence="7">
    <location>
        <begin position="152"/>
        <end position="173"/>
    </location>
</feature>
<evidence type="ECO:0000259" key="8">
    <source>
        <dbReference type="Pfam" id="PF01578"/>
    </source>
</evidence>
<dbReference type="Pfam" id="PF01578">
    <property type="entry name" value="Cytochrom_C_asm"/>
    <property type="match status" value="1"/>
</dbReference>
<feature type="transmembrane region" description="Helical" evidence="7">
    <location>
        <begin position="125"/>
        <end position="145"/>
    </location>
</feature>
<organism evidence="9">
    <name type="scientific">freshwater metagenome</name>
    <dbReference type="NCBI Taxonomy" id="449393"/>
    <lineage>
        <taxon>unclassified sequences</taxon>
        <taxon>metagenomes</taxon>
        <taxon>ecological metagenomes</taxon>
    </lineage>
</organism>
<keyword evidence="3 7" id="KW-0812">Transmembrane</keyword>
<dbReference type="PANTHER" id="PTHR30071">
    <property type="entry name" value="HEME EXPORTER PROTEIN C"/>
    <property type="match status" value="1"/>
</dbReference>
<comment type="similarity">
    <text evidence="2">Belongs to the CcmC/CycZ/HelC family.</text>
</comment>
<feature type="transmembrane region" description="Helical" evidence="7">
    <location>
        <begin position="20"/>
        <end position="40"/>
    </location>
</feature>
<dbReference type="EMBL" id="CAESAJ010000116">
    <property type="protein sequence ID" value="CAB4341427.1"/>
    <property type="molecule type" value="Genomic_DNA"/>
</dbReference>
<reference evidence="9" key="1">
    <citation type="submission" date="2020-05" db="EMBL/GenBank/DDBJ databases">
        <authorList>
            <person name="Chiriac C."/>
            <person name="Salcher M."/>
            <person name="Ghai R."/>
            <person name="Kavagutti S V."/>
        </authorList>
    </citation>
    <scope>NUCLEOTIDE SEQUENCE</scope>
</reference>
<keyword evidence="6 7" id="KW-0472">Membrane</keyword>
<feature type="transmembrane region" description="Helical" evidence="7">
    <location>
        <begin position="60"/>
        <end position="79"/>
    </location>
</feature>
<evidence type="ECO:0000256" key="1">
    <source>
        <dbReference type="ARBA" id="ARBA00004141"/>
    </source>
</evidence>
<proteinExistence type="inferred from homology"/>
<protein>
    <submittedName>
        <fullName evidence="9">Unannotated protein</fullName>
    </submittedName>
</protein>
<keyword evidence="5 7" id="KW-1133">Transmembrane helix</keyword>
<feature type="transmembrane region" description="Helical" evidence="7">
    <location>
        <begin position="193"/>
        <end position="215"/>
    </location>
</feature>
<dbReference type="GO" id="GO:0015232">
    <property type="term" value="F:heme transmembrane transporter activity"/>
    <property type="evidence" value="ECO:0007669"/>
    <property type="project" value="InterPro"/>
</dbReference>
<accession>A0A6J5ZKL0</accession>
<dbReference type="GO" id="GO:0017004">
    <property type="term" value="P:cytochrome complex assembly"/>
    <property type="evidence" value="ECO:0007669"/>
    <property type="project" value="UniProtKB-KW"/>
</dbReference>
<dbReference type="InterPro" id="IPR002541">
    <property type="entry name" value="Cyt_c_assembly"/>
</dbReference>